<dbReference type="AlphaFoldDB" id="A0A0A1FI09"/>
<dbReference type="KEGG" id="care:LT85_4167"/>
<comment type="subcellular location">
    <subcellularLocation>
        <location evidence="1">Cell outer membrane</location>
    </subcellularLocation>
</comment>
<evidence type="ECO:0000256" key="4">
    <source>
        <dbReference type="SAM" id="MobiDB-lite"/>
    </source>
</evidence>
<evidence type="ECO:0000313" key="7">
    <source>
        <dbReference type="Proteomes" id="UP000030302"/>
    </source>
</evidence>
<keyword evidence="5" id="KW-0732">Signal</keyword>
<sequence length="346" mass="37172">MATPFFRRTRVISARLSVWPLAALSLTTLLPQAALACASCGCTLSSDWDNLGIGGSSGLKMDIRYDYLNQNQLRSGSSTISPTAASRISNNGDPQEVEKYTRNNYLTLGLDYSFNPDWGINLQLPYIMRSHSTLGTASDGITPGPGGGQYDSRTSSIGDLKLIGRYQGFSPEHNFGILFGVKLPTGSHTDTAMSSDPTAPGPVPIDRGLQPGSGTTDAILGIYYMDTLSQNWDYFAQGIVQKALDSSDQYRPGDGANLNLGLRYMGNTAFTPQIQLNVRRVLHDVGANADTISTGGTLVYLSPGVTVPVSQQVSLYGFVQLPVYQKVNGVQLAPRFTATVGARYSF</sequence>
<dbReference type="GO" id="GO:0009279">
    <property type="term" value="C:cell outer membrane"/>
    <property type="evidence" value="ECO:0007669"/>
    <property type="project" value="UniProtKB-SubCell"/>
</dbReference>
<dbReference type="InterPro" id="IPR036942">
    <property type="entry name" value="Beta-barrel_TonB_sf"/>
</dbReference>
<gene>
    <name evidence="6" type="ORF">LT85_4167</name>
</gene>
<protein>
    <submittedName>
        <fullName evidence="6">Uncharacterized protein</fullName>
    </submittedName>
</protein>
<feature type="compositionally biased region" description="Polar residues" evidence="4">
    <location>
        <begin position="188"/>
        <end position="197"/>
    </location>
</feature>
<dbReference type="EMBL" id="CP009962">
    <property type="protein sequence ID" value="AIY43325.1"/>
    <property type="molecule type" value="Genomic_DNA"/>
</dbReference>
<dbReference type="Proteomes" id="UP000030302">
    <property type="component" value="Chromosome"/>
</dbReference>
<evidence type="ECO:0000256" key="1">
    <source>
        <dbReference type="ARBA" id="ARBA00004442"/>
    </source>
</evidence>
<organism evidence="6 7">
    <name type="scientific">Collimonas arenae</name>
    <dbReference type="NCBI Taxonomy" id="279058"/>
    <lineage>
        <taxon>Bacteria</taxon>
        <taxon>Pseudomonadati</taxon>
        <taxon>Pseudomonadota</taxon>
        <taxon>Betaproteobacteria</taxon>
        <taxon>Burkholderiales</taxon>
        <taxon>Oxalobacteraceae</taxon>
        <taxon>Collimonas</taxon>
    </lineage>
</organism>
<feature type="signal peptide" evidence="5">
    <location>
        <begin position="1"/>
        <end position="36"/>
    </location>
</feature>
<dbReference type="OrthoDB" id="7493123at2"/>
<evidence type="ECO:0000256" key="3">
    <source>
        <dbReference type="ARBA" id="ARBA00023237"/>
    </source>
</evidence>
<dbReference type="SUPFAM" id="SSF56935">
    <property type="entry name" value="Porins"/>
    <property type="match status" value="1"/>
</dbReference>
<feature type="chain" id="PRO_5001983413" evidence="5">
    <location>
        <begin position="37"/>
        <end position="346"/>
    </location>
</feature>
<evidence type="ECO:0000256" key="2">
    <source>
        <dbReference type="ARBA" id="ARBA00023136"/>
    </source>
</evidence>
<keyword evidence="2" id="KW-0472">Membrane</keyword>
<dbReference type="Gene3D" id="2.40.170.20">
    <property type="entry name" value="TonB-dependent receptor, beta-barrel domain"/>
    <property type="match status" value="1"/>
</dbReference>
<dbReference type="HOGENOM" id="CLU_068856_0_0_4"/>
<keyword evidence="7" id="KW-1185">Reference proteome</keyword>
<feature type="region of interest" description="Disordered" evidence="4">
    <location>
        <begin position="188"/>
        <end position="210"/>
    </location>
</feature>
<reference evidence="7" key="1">
    <citation type="journal article" date="2014" name="Soil Biol. Biochem.">
        <title>Structure and function of bacterial communities in ageing soils: Insights from the Mendocino ecological staircase.</title>
        <authorList>
            <person name="Uroz S."/>
            <person name="Tech J.J."/>
            <person name="Sawaya N.A."/>
            <person name="Frey-Klett P."/>
            <person name="Leveau J.H.J."/>
        </authorList>
    </citation>
    <scope>NUCLEOTIDE SEQUENCE [LARGE SCALE GENOMIC DNA]</scope>
    <source>
        <strain evidence="7">Cal35</strain>
    </source>
</reference>
<keyword evidence="3" id="KW-0998">Cell outer membrane</keyword>
<proteinExistence type="predicted"/>
<accession>A0A0A1FI09</accession>
<evidence type="ECO:0000256" key="5">
    <source>
        <dbReference type="SAM" id="SignalP"/>
    </source>
</evidence>
<evidence type="ECO:0000313" key="6">
    <source>
        <dbReference type="EMBL" id="AIY43325.1"/>
    </source>
</evidence>
<dbReference type="RefSeq" id="WP_038492714.1">
    <property type="nucleotide sequence ID" value="NZ_CP009962.1"/>
</dbReference>
<name>A0A0A1FI09_9BURK</name>
<dbReference type="STRING" id="279058.LT85_4167"/>